<sequence length="82" mass="9550">MFLFRAQDLRLSSQEDLSNTLRVYTARSFPGMIGSIDCMKWSWKNCPSAWRRAFQNVSRDDTVVLEAVATADLHIWLSFVEY</sequence>
<dbReference type="PANTHER" id="PTHR47150:SF5">
    <property type="entry name" value="OS07G0546750 PROTEIN"/>
    <property type="match status" value="1"/>
</dbReference>
<proteinExistence type="predicted"/>
<dbReference type="EMBL" id="NBNE01000760">
    <property type="protein sequence ID" value="OWZ17396.1"/>
    <property type="molecule type" value="Genomic_DNA"/>
</dbReference>
<dbReference type="Pfam" id="PF04827">
    <property type="entry name" value="Plant_tran"/>
    <property type="match status" value="1"/>
</dbReference>
<protein>
    <submittedName>
        <fullName evidence="1">Nuclease HARBI1</fullName>
    </submittedName>
</protein>
<dbReference type="STRING" id="4795.A0A225WI64"/>
<dbReference type="PANTHER" id="PTHR47150">
    <property type="entry name" value="OS12G0169200 PROTEIN"/>
    <property type="match status" value="1"/>
</dbReference>
<gene>
    <name evidence="1" type="ORF">PHMEG_0008670</name>
</gene>
<keyword evidence="2" id="KW-1185">Reference proteome</keyword>
<comment type="caution">
    <text evidence="1">The sequence shown here is derived from an EMBL/GenBank/DDBJ whole genome shotgun (WGS) entry which is preliminary data.</text>
</comment>
<dbReference type="OrthoDB" id="119179at2759"/>
<evidence type="ECO:0000313" key="2">
    <source>
        <dbReference type="Proteomes" id="UP000198211"/>
    </source>
</evidence>
<dbReference type="InterPro" id="IPR006912">
    <property type="entry name" value="Harbinger_derived_prot"/>
</dbReference>
<name>A0A225WI64_9STRA</name>
<dbReference type="AlphaFoldDB" id="A0A225WI64"/>
<accession>A0A225WI64</accession>
<reference evidence="2" key="1">
    <citation type="submission" date="2017-03" db="EMBL/GenBank/DDBJ databases">
        <title>Phytopthora megakarya and P. palmivora, two closely related causual agents of cacao black pod achieved similar genome size and gene model numbers by different mechanisms.</title>
        <authorList>
            <person name="Ali S."/>
            <person name="Shao J."/>
            <person name="Larry D.J."/>
            <person name="Kronmiller B."/>
            <person name="Shen D."/>
            <person name="Strem M.D."/>
            <person name="Melnick R.L."/>
            <person name="Guiltinan M.J."/>
            <person name="Tyler B.M."/>
            <person name="Meinhardt L.W."/>
            <person name="Bailey B.A."/>
        </authorList>
    </citation>
    <scope>NUCLEOTIDE SEQUENCE [LARGE SCALE GENOMIC DNA]</scope>
    <source>
        <strain evidence="2">zdho120</strain>
    </source>
</reference>
<organism evidence="1 2">
    <name type="scientific">Phytophthora megakarya</name>
    <dbReference type="NCBI Taxonomy" id="4795"/>
    <lineage>
        <taxon>Eukaryota</taxon>
        <taxon>Sar</taxon>
        <taxon>Stramenopiles</taxon>
        <taxon>Oomycota</taxon>
        <taxon>Peronosporomycetes</taxon>
        <taxon>Peronosporales</taxon>
        <taxon>Peronosporaceae</taxon>
        <taxon>Phytophthora</taxon>
    </lineage>
</organism>
<evidence type="ECO:0000313" key="1">
    <source>
        <dbReference type="EMBL" id="OWZ17396.1"/>
    </source>
</evidence>
<dbReference type="Proteomes" id="UP000198211">
    <property type="component" value="Unassembled WGS sequence"/>
</dbReference>